<proteinExistence type="predicted"/>
<reference evidence="1" key="1">
    <citation type="journal article" date="2020" name="Nature">
        <title>Giant virus diversity and host interactions through global metagenomics.</title>
        <authorList>
            <person name="Schulz F."/>
            <person name="Roux S."/>
            <person name="Paez-Espino D."/>
            <person name="Jungbluth S."/>
            <person name="Walsh D.A."/>
            <person name="Denef V.J."/>
            <person name="McMahon K.D."/>
            <person name="Konstantinidis K.T."/>
            <person name="Eloe-Fadrosh E.A."/>
            <person name="Kyrpides N.C."/>
            <person name="Woyke T."/>
        </authorList>
    </citation>
    <scope>NUCLEOTIDE SEQUENCE</scope>
    <source>
        <strain evidence="1">GVMAG-M-3300021079-18</strain>
    </source>
</reference>
<sequence>MKGALEADVNPFLSTWLPMAGPGDYFCPSDAAVTKVVKYFNTTNRHLRTKVSKTLILAFASLWDDQKKAQHGLKSMATGVIDGNLKIKVLRVFSSAEITVHEVNAFISRPHLNMCLERDLRGSFNKPDTNPFYGAFKRSKMLLQGRIYTFPDVTTLQDLYESLGIKSYADLNLSEGDLISLEEFCTGIKFNDILETSDGIHAIDVKVDEEGVPTELREPTIIFTDAPLANFTKQLGKILENRKNPQGFEVDAGVFEQITNGQIHGKQLGQLCISSKALLQRCQADNYGVFRRALQREFRVTWKPHLYGYRNARDLYARMHTGYFYYDVNYVLLRHRRQYVLELFANPPLEGAVLVVPNATDPVLNPNDQANDYVFMYNHKNTSFSFVVRLADLRPFGIGLLYDSLGDAGPAFIDELEANFWRVWESDGFSYVSAVMETAFDDRGIATFEMIN</sequence>
<name>A0A6C0CIJ8_9ZZZZ</name>
<accession>A0A6C0CIJ8</accession>
<dbReference type="EMBL" id="MN739412">
    <property type="protein sequence ID" value="QHT03484.1"/>
    <property type="molecule type" value="Genomic_DNA"/>
</dbReference>
<evidence type="ECO:0000313" key="1">
    <source>
        <dbReference type="EMBL" id="QHT03484.1"/>
    </source>
</evidence>
<organism evidence="1">
    <name type="scientific">viral metagenome</name>
    <dbReference type="NCBI Taxonomy" id="1070528"/>
    <lineage>
        <taxon>unclassified sequences</taxon>
        <taxon>metagenomes</taxon>
        <taxon>organismal metagenomes</taxon>
    </lineage>
</organism>
<protein>
    <submittedName>
        <fullName evidence="1">Uncharacterized protein</fullName>
    </submittedName>
</protein>
<dbReference type="AlphaFoldDB" id="A0A6C0CIJ8"/>